<protein>
    <submittedName>
        <fullName evidence="3">Uncharacterized protein</fullName>
    </submittedName>
</protein>
<feature type="coiled-coil region" evidence="1">
    <location>
        <begin position="84"/>
        <end position="111"/>
    </location>
</feature>
<reference evidence="3 4" key="1">
    <citation type="submission" date="2017-03" db="EMBL/GenBank/DDBJ databases">
        <title>Whole genome sequences of fourteen strains of Bradyrhizobium canariense and one strain of Bradyrhizobium japonicum isolated from Lupinus (Papilionoideae: Genisteae) species in Algeria.</title>
        <authorList>
            <person name="Crovadore J."/>
            <person name="Chekireb D."/>
            <person name="Brachmann A."/>
            <person name="Chablais R."/>
            <person name="Cochard B."/>
            <person name="Lefort F."/>
        </authorList>
    </citation>
    <scope>NUCLEOTIDE SEQUENCE [LARGE SCALE GENOMIC DNA]</scope>
    <source>
        <strain evidence="3 4">UBMA197</strain>
    </source>
</reference>
<comment type="caution">
    <text evidence="3">The sequence shown here is derived from an EMBL/GenBank/DDBJ whole genome shotgun (WGS) entry which is preliminary data.</text>
</comment>
<dbReference type="AlphaFoldDB" id="A0A1Y2JW52"/>
<proteinExistence type="predicted"/>
<accession>A0A1Y2JW52</accession>
<name>A0A1Y2JW52_BRAJP</name>
<dbReference type="Proteomes" id="UP000193335">
    <property type="component" value="Unassembled WGS sequence"/>
</dbReference>
<evidence type="ECO:0000313" key="3">
    <source>
        <dbReference type="EMBL" id="OSJ34816.1"/>
    </source>
</evidence>
<keyword evidence="1" id="KW-0175">Coiled coil</keyword>
<feature type="region of interest" description="Disordered" evidence="2">
    <location>
        <begin position="1"/>
        <end position="20"/>
    </location>
</feature>
<organism evidence="3 4">
    <name type="scientific">Bradyrhizobium japonicum</name>
    <dbReference type="NCBI Taxonomy" id="375"/>
    <lineage>
        <taxon>Bacteria</taxon>
        <taxon>Pseudomonadati</taxon>
        <taxon>Pseudomonadota</taxon>
        <taxon>Alphaproteobacteria</taxon>
        <taxon>Hyphomicrobiales</taxon>
        <taxon>Nitrobacteraceae</taxon>
        <taxon>Bradyrhizobium</taxon>
    </lineage>
</organism>
<evidence type="ECO:0000256" key="2">
    <source>
        <dbReference type="SAM" id="MobiDB-lite"/>
    </source>
</evidence>
<sequence>MQSLGPDHRTRVARVTKDSRCRPPITSEEAAELQRARDRMIARDRLIDEMVDNNEMQIKNEYARGGAEIELACAVRGAARADAGSDARAELERAIARLEMLREEHRRLVAEREWLDTSLLEIDNGPSSGDHQRSGHA</sequence>
<dbReference type="EMBL" id="NAFL01000227">
    <property type="protein sequence ID" value="OSJ34816.1"/>
    <property type="molecule type" value="Genomic_DNA"/>
</dbReference>
<evidence type="ECO:0000313" key="4">
    <source>
        <dbReference type="Proteomes" id="UP000193335"/>
    </source>
</evidence>
<evidence type="ECO:0000256" key="1">
    <source>
        <dbReference type="SAM" id="Coils"/>
    </source>
</evidence>
<gene>
    <name evidence="3" type="ORF">BSZ19_10900</name>
</gene>